<feature type="region of interest" description="Disordered" evidence="1">
    <location>
        <begin position="1"/>
        <end position="20"/>
    </location>
</feature>
<reference evidence="3" key="2">
    <citation type="submission" date="2023-05" db="EMBL/GenBank/DDBJ databases">
        <authorList>
            <consortium name="Lawrence Berkeley National Laboratory"/>
            <person name="Steindorff A."/>
            <person name="Hensen N."/>
            <person name="Bonometti L."/>
            <person name="Westerberg I."/>
            <person name="Brannstrom I.O."/>
            <person name="Guillou S."/>
            <person name="Cros-Aarteil S."/>
            <person name="Calhoun S."/>
            <person name="Haridas S."/>
            <person name="Kuo A."/>
            <person name="Mondo S."/>
            <person name="Pangilinan J."/>
            <person name="Riley R."/>
            <person name="Labutti K."/>
            <person name="Andreopoulos B."/>
            <person name="Lipzen A."/>
            <person name="Chen C."/>
            <person name="Yanf M."/>
            <person name="Daum C."/>
            <person name="Ng V."/>
            <person name="Clum A."/>
            <person name="Ohm R."/>
            <person name="Martin F."/>
            <person name="Silar P."/>
            <person name="Natvig D."/>
            <person name="Lalanne C."/>
            <person name="Gautier V."/>
            <person name="Ament-Velasquez S.L."/>
            <person name="Kruys A."/>
            <person name="Hutchinson M.I."/>
            <person name="Powell A.J."/>
            <person name="Barry K."/>
            <person name="Miller A.N."/>
            <person name="Grigoriev I.V."/>
            <person name="Debuchy R."/>
            <person name="Gladieux P."/>
            <person name="Thoren M.H."/>
            <person name="Johannesson H."/>
        </authorList>
    </citation>
    <scope>NUCLEOTIDE SEQUENCE</scope>
    <source>
        <strain evidence="3">PSN243</strain>
    </source>
</reference>
<reference evidence="3" key="1">
    <citation type="journal article" date="2023" name="Mol. Phylogenet. Evol.">
        <title>Genome-scale phylogeny and comparative genomics of the fungal order Sordariales.</title>
        <authorList>
            <person name="Hensen N."/>
            <person name="Bonometti L."/>
            <person name="Westerberg I."/>
            <person name="Brannstrom I.O."/>
            <person name="Guillou S."/>
            <person name="Cros-Aarteil S."/>
            <person name="Calhoun S."/>
            <person name="Haridas S."/>
            <person name="Kuo A."/>
            <person name="Mondo S."/>
            <person name="Pangilinan J."/>
            <person name="Riley R."/>
            <person name="LaButti K."/>
            <person name="Andreopoulos B."/>
            <person name="Lipzen A."/>
            <person name="Chen C."/>
            <person name="Yan M."/>
            <person name="Daum C."/>
            <person name="Ng V."/>
            <person name="Clum A."/>
            <person name="Steindorff A."/>
            <person name="Ohm R.A."/>
            <person name="Martin F."/>
            <person name="Silar P."/>
            <person name="Natvig D.O."/>
            <person name="Lalanne C."/>
            <person name="Gautier V."/>
            <person name="Ament-Velasquez S.L."/>
            <person name="Kruys A."/>
            <person name="Hutchinson M.I."/>
            <person name="Powell A.J."/>
            <person name="Barry K."/>
            <person name="Miller A.N."/>
            <person name="Grigoriev I.V."/>
            <person name="Debuchy R."/>
            <person name="Gladieux P."/>
            <person name="Hiltunen Thoren M."/>
            <person name="Johannesson H."/>
        </authorList>
    </citation>
    <scope>NUCLEOTIDE SEQUENCE</scope>
    <source>
        <strain evidence="3">PSN243</strain>
    </source>
</reference>
<gene>
    <name evidence="3" type="ORF">QBC34DRAFT_459940</name>
</gene>
<protein>
    <submittedName>
        <fullName evidence="3">Uncharacterized protein</fullName>
    </submittedName>
</protein>
<dbReference type="Proteomes" id="UP001321760">
    <property type="component" value="Unassembled WGS sequence"/>
</dbReference>
<keyword evidence="2" id="KW-0472">Membrane</keyword>
<feature type="region of interest" description="Disordered" evidence="1">
    <location>
        <begin position="135"/>
        <end position="170"/>
    </location>
</feature>
<accession>A0AAV9GTA4</accession>
<comment type="caution">
    <text evidence="3">The sequence shown here is derived from an EMBL/GenBank/DDBJ whole genome shotgun (WGS) entry which is preliminary data.</text>
</comment>
<evidence type="ECO:0000313" key="3">
    <source>
        <dbReference type="EMBL" id="KAK4450785.1"/>
    </source>
</evidence>
<keyword evidence="4" id="KW-1185">Reference proteome</keyword>
<organism evidence="3 4">
    <name type="scientific">Podospora aff. communis PSN243</name>
    <dbReference type="NCBI Taxonomy" id="3040156"/>
    <lineage>
        <taxon>Eukaryota</taxon>
        <taxon>Fungi</taxon>
        <taxon>Dikarya</taxon>
        <taxon>Ascomycota</taxon>
        <taxon>Pezizomycotina</taxon>
        <taxon>Sordariomycetes</taxon>
        <taxon>Sordariomycetidae</taxon>
        <taxon>Sordariales</taxon>
        <taxon>Podosporaceae</taxon>
        <taxon>Podospora</taxon>
    </lineage>
</organism>
<feature type="compositionally biased region" description="Gly residues" evidence="1">
    <location>
        <begin position="158"/>
        <end position="170"/>
    </location>
</feature>
<evidence type="ECO:0000256" key="2">
    <source>
        <dbReference type="SAM" id="Phobius"/>
    </source>
</evidence>
<evidence type="ECO:0000313" key="4">
    <source>
        <dbReference type="Proteomes" id="UP001321760"/>
    </source>
</evidence>
<dbReference type="EMBL" id="MU865931">
    <property type="protein sequence ID" value="KAK4450785.1"/>
    <property type="molecule type" value="Genomic_DNA"/>
</dbReference>
<feature type="transmembrane region" description="Helical" evidence="2">
    <location>
        <begin position="37"/>
        <end position="56"/>
    </location>
</feature>
<sequence length="205" mass="21584">MSILTTPKPKLTPLISTPSSSPPTLWPLLRYLTTTRTPALLMTTLLFLFLAPIVPASPTTKIVSRFDTNHGNHDVFTVGSPCVPEMEGIWNCMVSQWQRCAQGRWSVVMPCKDGTVCAPVGVSFAMKVAAEGPQNGGNGAMSRGQDGGDRPPATAAGSGWGGPGGMGHGGWGWSNAAQRVRGESVRVGWVCGMVVTWMVVGGGLF</sequence>
<keyword evidence="2" id="KW-1133">Transmembrane helix</keyword>
<name>A0AAV9GTA4_9PEZI</name>
<keyword evidence="2" id="KW-0812">Transmembrane</keyword>
<feature type="transmembrane region" description="Helical" evidence="2">
    <location>
        <begin position="187"/>
        <end position="204"/>
    </location>
</feature>
<evidence type="ECO:0000256" key="1">
    <source>
        <dbReference type="SAM" id="MobiDB-lite"/>
    </source>
</evidence>
<proteinExistence type="predicted"/>
<dbReference type="AlphaFoldDB" id="A0AAV9GTA4"/>